<evidence type="ECO:0000313" key="10">
    <source>
        <dbReference type="EMBL" id="GFJ88970.1"/>
    </source>
</evidence>
<evidence type="ECO:0000256" key="5">
    <source>
        <dbReference type="ARBA" id="ARBA00023136"/>
    </source>
</evidence>
<dbReference type="GO" id="GO:0022857">
    <property type="term" value="F:transmembrane transporter activity"/>
    <property type="evidence" value="ECO:0007669"/>
    <property type="project" value="TreeGrafter"/>
</dbReference>
<dbReference type="InterPro" id="IPR003838">
    <property type="entry name" value="ABC3_permease_C"/>
</dbReference>
<reference evidence="10 11" key="1">
    <citation type="submission" date="2020-03" db="EMBL/GenBank/DDBJ databases">
        <title>Whole genome shotgun sequence of Phytohabitans rumicis NBRC 108638.</title>
        <authorList>
            <person name="Komaki H."/>
            <person name="Tamura T."/>
        </authorList>
    </citation>
    <scope>NUCLEOTIDE SEQUENCE [LARGE SCALE GENOMIC DNA]</scope>
    <source>
        <strain evidence="10 11">NBRC 108638</strain>
    </source>
</reference>
<feature type="transmembrane region" description="Helical" evidence="8">
    <location>
        <begin position="327"/>
        <end position="347"/>
    </location>
</feature>
<keyword evidence="11" id="KW-1185">Reference proteome</keyword>
<evidence type="ECO:0000256" key="2">
    <source>
        <dbReference type="ARBA" id="ARBA00022475"/>
    </source>
</evidence>
<evidence type="ECO:0000256" key="1">
    <source>
        <dbReference type="ARBA" id="ARBA00004651"/>
    </source>
</evidence>
<feature type="transmembrane region" description="Helical" evidence="8">
    <location>
        <begin position="441"/>
        <end position="467"/>
    </location>
</feature>
<feature type="transmembrane region" description="Helical" evidence="8">
    <location>
        <begin position="367"/>
        <end position="394"/>
    </location>
</feature>
<feature type="transmembrane region" description="Helical" evidence="8">
    <location>
        <begin position="272"/>
        <end position="296"/>
    </location>
</feature>
<dbReference type="InterPro" id="IPR050250">
    <property type="entry name" value="Macrolide_Exporter_MacB"/>
</dbReference>
<sequence length="914" mass="95398">MSAWRTAMRIAWRESRRAKGRSALVIAMIALPVFALSFAAASYDMFRLTPEEKVTRQLGAADALIRWETTGPLEQDPTGQGWSTSTEPRQDVVSEKDMLAALPPGSRVTPTQDGIVELRTATGVGSLNSAGLDLTSPLVSGRVKLLDGRAPASDGEVAITEKAVGRLGAQIGDTIQNPDGTKSWTVTGIVEFPDELYQTVVFRPGAVPSENGQLYAANQWLWDAPRPVNWEQVKQLNLRGMMIISRAVLLDPPPADASGVGYESSNVNGDAIAISGLIAGLGILEIVLLAGPAFAVGARRRRRDLGLIAANGGTPAHLRRIVLADGIVLGALGAAAGLVLGLALAFIARPLVEVHLVQARAGGYRIFPLALAGITLLAIGTGLLAALVPAFTAAKSDVVAALTGRRGAVRSRKRWLFTGLAMVVAGVAVTVFGAQRVNVNVILAGLVVGELGIVLCTPTLVGLIARLGRVLPLTPRIALRDTARNRAAAAPAIAAVMAAVAGSVAVGVYFSADEERNDSEYAEFMPHGHAYIHFDPRYVGPNSKPDDEPKAPPAMQSVAALARDTLPVRDAVVVAEIACPAGTPADVYCGLSPRMPKDRECPWFDDTGGPLSRDEQRQAVRDPRCQSDGGWYNASYGGLIATPDAVPALIGATGDDLARARATIEAGGVLVNDERYLVDGKVTLEIYDARQGDGTTTEEDRDRLPTVTVPGYAPTTGTRPPSAILSAGAARAANMAQQENSVVVATTRMPTQAEQDRLNGALRGLSEQFSLTVERGPDRSSDPTLLILAAAAGLITLGAAGIATGLAAADGRADLATLAAVGASPGVRRRLSLSQSGVIAGLGSVLGVVAGLGASAAVLTAYNQASADRWPQQTPYPIAVPWEPLVVVLLVPLVAMLGAGLLTRSRLPVETRRT</sequence>
<evidence type="ECO:0000313" key="11">
    <source>
        <dbReference type="Proteomes" id="UP000482960"/>
    </source>
</evidence>
<dbReference type="EMBL" id="BLPG01000001">
    <property type="protein sequence ID" value="GFJ88970.1"/>
    <property type="molecule type" value="Genomic_DNA"/>
</dbReference>
<feature type="transmembrane region" description="Helical" evidence="8">
    <location>
        <begin position="882"/>
        <end position="903"/>
    </location>
</feature>
<keyword evidence="2" id="KW-1003">Cell membrane</keyword>
<comment type="similarity">
    <text evidence="6">Belongs to the ABC-4 integral membrane protein family.</text>
</comment>
<feature type="transmembrane region" description="Helical" evidence="8">
    <location>
        <begin position="785"/>
        <end position="809"/>
    </location>
</feature>
<evidence type="ECO:0000256" key="6">
    <source>
        <dbReference type="ARBA" id="ARBA00038076"/>
    </source>
</evidence>
<feature type="domain" description="ABC3 transporter permease C-terminal" evidence="9">
    <location>
        <begin position="789"/>
        <end position="906"/>
    </location>
</feature>
<feature type="transmembrane region" description="Helical" evidence="8">
    <location>
        <begin position="415"/>
        <end position="435"/>
    </location>
</feature>
<dbReference type="Proteomes" id="UP000482960">
    <property type="component" value="Unassembled WGS sequence"/>
</dbReference>
<organism evidence="10 11">
    <name type="scientific">Phytohabitans rumicis</name>
    <dbReference type="NCBI Taxonomy" id="1076125"/>
    <lineage>
        <taxon>Bacteria</taxon>
        <taxon>Bacillati</taxon>
        <taxon>Actinomycetota</taxon>
        <taxon>Actinomycetes</taxon>
        <taxon>Micromonosporales</taxon>
        <taxon>Micromonosporaceae</taxon>
    </lineage>
</organism>
<gene>
    <name evidence="10" type="ORF">Prum_026120</name>
</gene>
<accession>A0A6V8L057</accession>
<comment type="caution">
    <text evidence="10">The sequence shown here is derived from an EMBL/GenBank/DDBJ whole genome shotgun (WGS) entry which is preliminary data.</text>
</comment>
<feature type="region of interest" description="Disordered" evidence="7">
    <location>
        <begin position="692"/>
        <end position="720"/>
    </location>
</feature>
<dbReference type="GO" id="GO:0005886">
    <property type="term" value="C:plasma membrane"/>
    <property type="evidence" value="ECO:0007669"/>
    <property type="project" value="UniProtKB-SubCell"/>
</dbReference>
<proteinExistence type="inferred from homology"/>
<keyword evidence="4 8" id="KW-1133">Transmembrane helix</keyword>
<keyword evidence="3 8" id="KW-0812">Transmembrane</keyword>
<evidence type="ECO:0000259" key="9">
    <source>
        <dbReference type="Pfam" id="PF02687"/>
    </source>
</evidence>
<reference evidence="10 11" key="2">
    <citation type="submission" date="2020-03" db="EMBL/GenBank/DDBJ databases">
        <authorList>
            <person name="Ichikawa N."/>
            <person name="Kimura A."/>
            <person name="Kitahashi Y."/>
            <person name="Uohara A."/>
        </authorList>
    </citation>
    <scope>NUCLEOTIDE SEQUENCE [LARGE SCALE GENOMIC DNA]</scope>
    <source>
        <strain evidence="10 11">NBRC 108638</strain>
    </source>
</reference>
<dbReference type="Pfam" id="PF02687">
    <property type="entry name" value="FtsX"/>
    <property type="match status" value="2"/>
</dbReference>
<evidence type="ECO:0000256" key="7">
    <source>
        <dbReference type="SAM" id="MobiDB-lite"/>
    </source>
</evidence>
<evidence type="ECO:0000256" key="4">
    <source>
        <dbReference type="ARBA" id="ARBA00022989"/>
    </source>
</evidence>
<feature type="transmembrane region" description="Helical" evidence="8">
    <location>
        <begin position="838"/>
        <end position="862"/>
    </location>
</feature>
<evidence type="ECO:0000256" key="8">
    <source>
        <dbReference type="SAM" id="Phobius"/>
    </source>
</evidence>
<feature type="domain" description="ABC3 transporter permease C-terminal" evidence="9">
    <location>
        <begin position="278"/>
        <end position="396"/>
    </location>
</feature>
<comment type="subcellular location">
    <subcellularLocation>
        <location evidence="1">Cell membrane</location>
        <topology evidence="1">Multi-pass membrane protein</topology>
    </subcellularLocation>
</comment>
<dbReference type="AlphaFoldDB" id="A0A6V8L057"/>
<dbReference type="PANTHER" id="PTHR30572">
    <property type="entry name" value="MEMBRANE COMPONENT OF TRANSPORTER-RELATED"/>
    <property type="match status" value="1"/>
</dbReference>
<name>A0A6V8L057_9ACTN</name>
<feature type="transmembrane region" description="Helical" evidence="8">
    <location>
        <begin position="488"/>
        <end position="510"/>
    </location>
</feature>
<keyword evidence="5 8" id="KW-0472">Membrane</keyword>
<evidence type="ECO:0000256" key="3">
    <source>
        <dbReference type="ARBA" id="ARBA00022692"/>
    </source>
</evidence>
<protein>
    <recommendedName>
        <fullName evidence="9">ABC3 transporter permease C-terminal domain-containing protein</fullName>
    </recommendedName>
</protein>
<dbReference type="PANTHER" id="PTHR30572:SF4">
    <property type="entry name" value="ABC TRANSPORTER PERMEASE YTRF"/>
    <property type="match status" value="1"/>
</dbReference>
<dbReference type="RefSeq" id="WP_173076534.1">
    <property type="nucleotide sequence ID" value="NZ_BAABJB010000014.1"/>
</dbReference>